<feature type="non-terminal residue" evidence="1">
    <location>
        <position position="1"/>
    </location>
</feature>
<evidence type="ECO:0000313" key="1">
    <source>
        <dbReference type="EMBL" id="KAJ2797715.1"/>
    </source>
</evidence>
<accession>A0ACC1KYZ6</accession>
<dbReference type="Proteomes" id="UP001140087">
    <property type="component" value="Unassembled WGS sequence"/>
</dbReference>
<comment type="caution">
    <text evidence="1">The sequence shown here is derived from an EMBL/GenBank/DDBJ whole genome shotgun (WGS) entry which is preliminary data.</text>
</comment>
<dbReference type="EMBL" id="JANBUN010001531">
    <property type="protein sequence ID" value="KAJ2797715.1"/>
    <property type="molecule type" value="Genomic_DNA"/>
</dbReference>
<name>A0ACC1KYZ6_9FUNG</name>
<keyword evidence="2" id="KW-1185">Reference proteome</keyword>
<organism evidence="1 2">
    <name type="scientific">Coemansia helicoidea</name>
    <dbReference type="NCBI Taxonomy" id="1286919"/>
    <lineage>
        <taxon>Eukaryota</taxon>
        <taxon>Fungi</taxon>
        <taxon>Fungi incertae sedis</taxon>
        <taxon>Zoopagomycota</taxon>
        <taxon>Kickxellomycotina</taxon>
        <taxon>Kickxellomycetes</taxon>
        <taxon>Kickxellales</taxon>
        <taxon>Kickxellaceae</taxon>
        <taxon>Coemansia</taxon>
    </lineage>
</organism>
<proteinExistence type="predicted"/>
<protein>
    <submittedName>
        <fullName evidence="1">Uncharacterized protein</fullName>
    </submittedName>
</protein>
<evidence type="ECO:0000313" key="2">
    <source>
        <dbReference type="Proteomes" id="UP001140087"/>
    </source>
</evidence>
<gene>
    <name evidence="1" type="ORF">H4R21_004209</name>
</gene>
<reference evidence="1" key="1">
    <citation type="submission" date="2022-07" db="EMBL/GenBank/DDBJ databases">
        <title>Phylogenomic reconstructions and comparative analyses of Kickxellomycotina fungi.</title>
        <authorList>
            <person name="Reynolds N.K."/>
            <person name="Stajich J.E."/>
            <person name="Barry K."/>
            <person name="Grigoriev I.V."/>
            <person name="Crous P."/>
            <person name="Smith M.E."/>
        </authorList>
    </citation>
    <scope>NUCLEOTIDE SEQUENCE</scope>
    <source>
        <strain evidence="1">BCRC 34780</strain>
    </source>
</reference>
<sequence>PSIGNYARSHSGSGSSGSTAAPSLAPLASSPSDNEASSMLSGRTRAQRLSFSPSRQTLAAATYACCCGPAEYICPELPLHAPPAAGYDVFDGYEAARRPFSAGFPEHAHFPGGGTGHGAGPCVGLAAFPDAQRAVYMRSSCADSELVRSTFDLAKLLPSAPQ</sequence>